<dbReference type="GO" id="GO:0046332">
    <property type="term" value="F:SMAD binding"/>
    <property type="evidence" value="ECO:0007669"/>
    <property type="project" value="TreeGrafter"/>
</dbReference>
<dbReference type="Gene3D" id="3.30.200.20">
    <property type="entry name" value="Phosphorylase Kinase, domain 1"/>
    <property type="match status" value="1"/>
</dbReference>
<feature type="region of interest" description="Disordered" evidence="8">
    <location>
        <begin position="345"/>
        <end position="365"/>
    </location>
</feature>
<dbReference type="SMART" id="SM00220">
    <property type="entry name" value="S_TKc"/>
    <property type="match status" value="1"/>
</dbReference>
<sequence>MGLTTRYVQIGEGDVLPAKSGGYLIEKFLGQGSFGKVARCVKLSTKERMAVKIVKNDSWFSEKEELMLKKLRNLDQDKNNLVKFLDRFKYGGLVCLAFELLDINLYDFMKQRHFMPLHLCQIRIITQQMHVALNALKSISLVHADIKPDNIMFINHQSQPFKLKLIDFGLAAPVSALCPGTEMQALGYRAPEVILGLPLNEAVDMWALGCVLAFVYLGQHLYPTECEYEVIKAIVQMLNTQAEYTTATGFSINLRGGLFDTFTSLDDMMLHVDPDRRITPSEALEHRFIKMTHLTSKDNPSPNSTPACSKMQEESTTGVKNYKTSSKAVNWNLVSITSSEYSADEETACGSSSNEPPSNTTPAIADRTADEHNDTYCLIASITPVQEVWTSSPFKGSEPTAVVFSPNLQFLRLNISWW</sequence>
<evidence type="ECO:0000313" key="11">
    <source>
        <dbReference type="Proteomes" id="UP000314980"/>
    </source>
</evidence>
<evidence type="ECO:0000256" key="3">
    <source>
        <dbReference type="ARBA" id="ARBA00022741"/>
    </source>
</evidence>
<keyword evidence="3 6" id="KW-0547">Nucleotide-binding</keyword>
<keyword evidence="2" id="KW-0808">Transferase</keyword>
<dbReference type="GO" id="GO:0042771">
    <property type="term" value="P:intrinsic apoptotic signaling pathway in response to DNA damage by p53 class mediator"/>
    <property type="evidence" value="ECO:0007669"/>
    <property type="project" value="TreeGrafter"/>
</dbReference>
<dbReference type="PROSITE" id="PS00108">
    <property type="entry name" value="PROTEIN_KINASE_ST"/>
    <property type="match status" value="1"/>
</dbReference>
<dbReference type="AlphaFoldDB" id="A0A4W6EQA8"/>
<dbReference type="GO" id="GO:0004674">
    <property type="term" value="F:protein serine/threonine kinase activity"/>
    <property type="evidence" value="ECO:0007669"/>
    <property type="project" value="UniProtKB-KW"/>
</dbReference>
<comment type="similarity">
    <text evidence="7">Belongs to the protein kinase superfamily.</text>
</comment>
<keyword evidence="4" id="KW-0418">Kinase</keyword>
<dbReference type="InterPro" id="IPR008271">
    <property type="entry name" value="Ser/Thr_kinase_AS"/>
</dbReference>
<reference evidence="11" key="1">
    <citation type="submission" date="2015-09" db="EMBL/GenBank/DDBJ databases">
        <authorList>
            <person name="Sai Rama Sridatta P."/>
        </authorList>
    </citation>
    <scope>NUCLEOTIDE SEQUENCE [LARGE SCALE GENOMIC DNA]</scope>
</reference>
<evidence type="ECO:0000256" key="2">
    <source>
        <dbReference type="ARBA" id="ARBA00022679"/>
    </source>
</evidence>
<feature type="binding site" evidence="6">
    <location>
        <position position="52"/>
    </location>
    <ligand>
        <name>ATP</name>
        <dbReference type="ChEBI" id="CHEBI:30616"/>
    </ligand>
</feature>
<dbReference type="Ensembl" id="ENSLCAT00010041054.1">
    <property type="protein sequence ID" value="ENSLCAP00010040106.1"/>
    <property type="gene ID" value="ENSLCAG00010018723.1"/>
</dbReference>
<dbReference type="PANTHER" id="PTHR24058:SF53">
    <property type="entry name" value="HOMEODOMAIN-INTERACTING PROTEIN KINASE 2"/>
    <property type="match status" value="1"/>
</dbReference>
<feature type="compositionally biased region" description="Polar residues" evidence="8">
    <location>
        <begin position="294"/>
        <end position="307"/>
    </location>
</feature>
<evidence type="ECO:0000313" key="10">
    <source>
        <dbReference type="Ensembl" id="ENSLCAP00010040106.1"/>
    </source>
</evidence>
<organism evidence="10 11">
    <name type="scientific">Lates calcarifer</name>
    <name type="common">Barramundi</name>
    <name type="synonym">Holocentrus calcarifer</name>
    <dbReference type="NCBI Taxonomy" id="8187"/>
    <lineage>
        <taxon>Eukaryota</taxon>
        <taxon>Metazoa</taxon>
        <taxon>Chordata</taxon>
        <taxon>Craniata</taxon>
        <taxon>Vertebrata</taxon>
        <taxon>Euteleostomi</taxon>
        <taxon>Actinopterygii</taxon>
        <taxon>Neopterygii</taxon>
        <taxon>Teleostei</taxon>
        <taxon>Neoteleostei</taxon>
        <taxon>Acanthomorphata</taxon>
        <taxon>Carangaria</taxon>
        <taxon>Carangaria incertae sedis</taxon>
        <taxon>Centropomidae</taxon>
        <taxon>Lates</taxon>
    </lineage>
</organism>
<feature type="domain" description="Protein kinase" evidence="9">
    <location>
        <begin position="23"/>
        <end position="289"/>
    </location>
</feature>
<accession>A0A4W6EQA8</accession>
<dbReference type="GO" id="GO:0003713">
    <property type="term" value="F:transcription coactivator activity"/>
    <property type="evidence" value="ECO:0007669"/>
    <property type="project" value="TreeGrafter"/>
</dbReference>
<dbReference type="InterPro" id="IPR017441">
    <property type="entry name" value="Protein_kinase_ATP_BS"/>
</dbReference>
<dbReference type="GO" id="GO:0005524">
    <property type="term" value="F:ATP binding"/>
    <property type="evidence" value="ECO:0007669"/>
    <property type="project" value="UniProtKB-UniRule"/>
</dbReference>
<dbReference type="GO" id="GO:0007224">
    <property type="term" value="P:smoothened signaling pathway"/>
    <property type="evidence" value="ECO:0007669"/>
    <property type="project" value="TreeGrafter"/>
</dbReference>
<evidence type="ECO:0000256" key="4">
    <source>
        <dbReference type="ARBA" id="ARBA00022777"/>
    </source>
</evidence>
<dbReference type="Pfam" id="PF00069">
    <property type="entry name" value="Pkinase"/>
    <property type="match status" value="1"/>
</dbReference>
<reference evidence="10" key="2">
    <citation type="submission" date="2025-08" db="UniProtKB">
        <authorList>
            <consortium name="Ensembl"/>
        </authorList>
    </citation>
    <scope>IDENTIFICATION</scope>
</reference>
<dbReference type="Proteomes" id="UP000314980">
    <property type="component" value="Unassembled WGS sequence"/>
</dbReference>
<dbReference type="GO" id="GO:0016605">
    <property type="term" value="C:PML body"/>
    <property type="evidence" value="ECO:0007669"/>
    <property type="project" value="TreeGrafter"/>
</dbReference>
<reference evidence="10" key="3">
    <citation type="submission" date="2025-09" db="UniProtKB">
        <authorList>
            <consortium name="Ensembl"/>
        </authorList>
    </citation>
    <scope>IDENTIFICATION</scope>
</reference>
<dbReference type="SUPFAM" id="SSF56112">
    <property type="entry name" value="Protein kinase-like (PK-like)"/>
    <property type="match status" value="1"/>
</dbReference>
<dbReference type="InterPro" id="IPR011009">
    <property type="entry name" value="Kinase-like_dom_sf"/>
</dbReference>
<feature type="region of interest" description="Disordered" evidence="8">
    <location>
        <begin position="294"/>
        <end position="316"/>
    </location>
</feature>
<dbReference type="Gene3D" id="1.10.510.10">
    <property type="entry name" value="Transferase(Phosphotransferase) domain 1"/>
    <property type="match status" value="1"/>
</dbReference>
<keyword evidence="5 6" id="KW-0067">ATP-binding</keyword>
<proteinExistence type="inferred from homology"/>
<evidence type="ECO:0000256" key="6">
    <source>
        <dbReference type="PROSITE-ProRule" id="PRU10141"/>
    </source>
</evidence>
<dbReference type="InterPro" id="IPR000719">
    <property type="entry name" value="Prot_kinase_dom"/>
</dbReference>
<keyword evidence="1 7" id="KW-0723">Serine/threonine-protein kinase</keyword>
<evidence type="ECO:0000259" key="9">
    <source>
        <dbReference type="PROSITE" id="PS50011"/>
    </source>
</evidence>
<dbReference type="PROSITE" id="PS50011">
    <property type="entry name" value="PROTEIN_KINASE_DOM"/>
    <property type="match status" value="1"/>
</dbReference>
<dbReference type="GeneTree" id="ENSGT00940000164472"/>
<protein>
    <recommendedName>
        <fullName evidence="9">Protein kinase domain-containing protein</fullName>
    </recommendedName>
</protein>
<feature type="compositionally biased region" description="Low complexity" evidence="8">
    <location>
        <begin position="351"/>
        <end position="362"/>
    </location>
</feature>
<evidence type="ECO:0000256" key="8">
    <source>
        <dbReference type="SAM" id="MobiDB-lite"/>
    </source>
</evidence>
<keyword evidence="11" id="KW-1185">Reference proteome</keyword>
<dbReference type="GO" id="GO:0045944">
    <property type="term" value="P:positive regulation of transcription by RNA polymerase II"/>
    <property type="evidence" value="ECO:0007669"/>
    <property type="project" value="TreeGrafter"/>
</dbReference>
<name>A0A4W6EQA8_LATCA</name>
<dbReference type="PANTHER" id="PTHR24058">
    <property type="entry name" value="DUAL SPECIFICITY PROTEIN KINASE"/>
    <property type="match status" value="1"/>
</dbReference>
<dbReference type="PROSITE" id="PS00107">
    <property type="entry name" value="PROTEIN_KINASE_ATP"/>
    <property type="match status" value="1"/>
</dbReference>
<dbReference type="InterPro" id="IPR050494">
    <property type="entry name" value="Ser_Thr_dual-spec_kinase"/>
</dbReference>
<evidence type="ECO:0000256" key="7">
    <source>
        <dbReference type="RuleBase" id="RU000304"/>
    </source>
</evidence>
<dbReference type="GO" id="GO:0005737">
    <property type="term" value="C:cytoplasm"/>
    <property type="evidence" value="ECO:0007669"/>
    <property type="project" value="TreeGrafter"/>
</dbReference>
<dbReference type="GO" id="GO:0003714">
    <property type="term" value="F:transcription corepressor activity"/>
    <property type="evidence" value="ECO:0007669"/>
    <property type="project" value="TreeGrafter"/>
</dbReference>
<dbReference type="GO" id="GO:0004713">
    <property type="term" value="F:protein tyrosine kinase activity"/>
    <property type="evidence" value="ECO:0007669"/>
    <property type="project" value="TreeGrafter"/>
</dbReference>
<evidence type="ECO:0000256" key="5">
    <source>
        <dbReference type="ARBA" id="ARBA00022840"/>
    </source>
</evidence>
<evidence type="ECO:0000256" key="1">
    <source>
        <dbReference type="ARBA" id="ARBA00022527"/>
    </source>
</evidence>